<dbReference type="EMBL" id="SLXQ01000010">
    <property type="protein sequence ID" value="TCP48525.1"/>
    <property type="molecule type" value="Genomic_DNA"/>
</dbReference>
<dbReference type="AlphaFoldDB" id="A0A4R2QN86"/>
<sequence length="249" mass="25437">MAGGLSGRVALVTGAGGGIGAAIAERLAANGARVAVNDIDESGAWHTADQINTAGGRAVVVAGDISDPDTAQSVVAGAAEEFGGLGVLVNNAGTVCRAKLREHAVRDWQRVLAVNLSGPFYLAQAAADYLASSGHGAIVNIASVAVTGFFGQISYDASKGGLQTLTRSLAAELGREGVRANAVAPGFIDTDIARTDDLGAIGEKTVATLPIRRFGEPNEVADAVRWLAGDESRYVTGQTVFVDGGWVRY</sequence>
<dbReference type="InterPro" id="IPR057326">
    <property type="entry name" value="KR_dom"/>
</dbReference>
<evidence type="ECO:0000313" key="4">
    <source>
        <dbReference type="EMBL" id="TCP48525.1"/>
    </source>
</evidence>
<keyword evidence="2" id="KW-0560">Oxidoreductase</keyword>
<dbReference type="PRINTS" id="PR00080">
    <property type="entry name" value="SDRFAMILY"/>
</dbReference>
<evidence type="ECO:0000256" key="2">
    <source>
        <dbReference type="ARBA" id="ARBA00023002"/>
    </source>
</evidence>
<evidence type="ECO:0000313" key="5">
    <source>
        <dbReference type="Proteomes" id="UP000294911"/>
    </source>
</evidence>
<feature type="domain" description="Ketoreductase" evidence="3">
    <location>
        <begin position="8"/>
        <end position="204"/>
    </location>
</feature>
<dbReference type="InterPro" id="IPR036291">
    <property type="entry name" value="NAD(P)-bd_dom_sf"/>
</dbReference>
<dbReference type="Pfam" id="PF13561">
    <property type="entry name" value="adh_short_C2"/>
    <property type="match status" value="1"/>
</dbReference>
<accession>A0A4R2QN86</accession>
<dbReference type="Proteomes" id="UP000294911">
    <property type="component" value="Unassembled WGS sequence"/>
</dbReference>
<comment type="similarity">
    <text evidence="1">Belongs to the short-chain dehydrogenases/reductases (SDR) family.</text>
</comment>
<dbReference type="InterPro" id="IPR002347">
    <property type="entry name" value="SDR_fam"/>
</dbReference>
<dbReference type="SMART" id="SM00822">
    <property type="entry name" value="PKS_KR"/>
    <property type="match status" value="1"/>
</dbReference>
<organism evidence="4 5">
    <name type="scientific">Tamaricihabitans halophyticus</name>
    <dbReference type="NCBI Taxonomy" id="1262583"/>
    <lineage>
        <taxon>Bacteria</taxon>
        <taxon>Bacillati</taxon>
        <taxon>Actinomycetota</taxon>
        <taxon>Actinomycetes</taxon>
        <taxon>Pseudonocardiales</taxon>
        <taxon>Pseudonocardiaceae</taxon>
        <taxon>Tamaricihabitans</taxon>
    </lineage>
</organism>
<proteinExistence type="inferred from homology"/>
<evidence type="ECO:0000259" key="3">
    <source>
        <dbReference type="SMART" id="SM00822"/>
    </source>
</evidence>
<dbReference type="SUPFAM" id="SSF51735">
    <property type="entry name" value="NAD(P)-binding Rossmann-fold domains"/>
    <property type="match status" value="1"/>
</dbReference>
<name>A0A4R2QN86_9PSEU</name>
<dbReference type="FunFam" id="3.40.50.720:FF:000084">
    <property type="entry name" value="Short-chain dehydrogenase reductase"/>
    <property type="match status" value="1"/>
</dbReference>
<dbReference type="NCBIfam" id="NF005559">
    <property type="entry name" value="PRK07231.1"/>
    <property type="match status" value="1"/>
</dbReference>
<dbReference type="PANTHER" id="PTHR42760:SF133">
    <property type="entry name" value="3-OXOACYL-[ACYL-CARRIER-PROTEIN] REDUCTASE"/>
    <property type="match status" value="1"/>
</dbReference>
<evidence type="ECO:0000256" key="1">
    <source>
        <dbReference type="ARBA" id="ARBA00006484"/>
    </source>
</evidence>
<dbReference type="Gene3D" id="3.40.50.720">
    <property type="entry name" value="NAD(P)-binding Rossmann-like Domain"/>
    <property type="match status" value="1"/>
</dbReference>
<gene>
    <name evidence="4" type="ORF">EV191_11082</name>
</gene>
<dbReference type="PANTHER" id="PTHR42760">
    <property type="entry name" value="SHORT-CHAIN DEHYDROGENASES/REDUCTASES FAMILY MEMBER"/>
    <property type="match status" value="1"/>
</dbReference>
<dbReference type="GO" id="GO:0016616">
    <property type="term" value="F:oxidoreductase activity, acting on the CH-OH group of donors, NAD or NADP as acceptor"/>
    <property type="evidence" value="ECO:0007669"/>
    <property type="project" value="TreeGrafter"/>
</dbReference>
<keyword evidence="5" id="KW-1185">Reference proteome</keyword>
<reference evidence="4 5" key="1">
    <citation type="submission" date="2019-03" db="EMBL/GenBank/DDBJ databases">
        <title>Genomic Encyclopedia of Type Strains, Phase IV (KMG-IV): sequencing the most valuable type-strain genomes for metagenomic binning, comparative biology and taxonomic classification.</title>
        <authorList>
            <person name="Goeker M."/>
        </authorList>
    </citation>
    <scope>NUCLEOTIDE SEQUENCE [LARGE SCALE GENOMIC DNA]</scope>
    <source>
        <strain evidence="4 5">DSM 45765</strain>
    </source>
</reference>
<dbReference type="PRINTS" id="PR00081">
    <property type="entry name" value="GDHRDH"/>
</dbReference>
<protein>
    <submittedName>
        <fullName evidence="4">3-oxoacyl-[acyl-carrier protein] reductase</fullName>
    </submittedName>
</protein>
<comment type="caution">
    <text evidence="4">The sequence shown here is derived from an EMBL/GenBank/DDBJ whole genome shotgun (WGS) entry which is preliminary data.</text>
</comment>